<keyword evidence="12" id="KW-1185">Reference proteome</keyword>
<evidence type="ECO:0000256" key="8">
    <source>
        <dbReference type="ARBA" id="ARBA00023012"/>
    </source>
</evidence>
<keyword evidence="3" id="KW-0597">Phosphoprotein</keyword>
<keyword evidence="8" id="KW-0902">Two-component regulatory system</keyword>
<dbReference type="SUPFAM" id="SSF55874">
    <property type="entry name" value="ATPase domain of HSP90 chaperone/DNA topoisomerase II/histidine kinase"/>
    <property type="match status" value="1"/>
</dbReference>
<evidence type="ECO:0000256" key="1">
    <source>
        <dbReference type="ARBA" id="ARBA00000085"/>
    </source>
</evidence>
<dbReference type="Pfam" id="PF02518">
    <property type="entry name" value="HATPase_c"/>
    <property type="match status" value="1"/>
</dbReference>
<dbReference type="PANTHER" id="PTHR24421:SF10">
    <property type="entry name" value="NITRATE_NITRITE SENSOR PROTEIN NARQ"/>
    <property type="match status" value="1"/>
</dbReference>
<dbReference type="InterPro" id="IPR050482">
    <property type="entry name" value="Sensor_HK_TwoCompSys"/>
</dbReference>
<evidence type="ECO:0000313" key="12">
    <source>
        <dbReference type="Proteomes" id="UP001501570"/>
    </source>
</evidence>
<keyword evidence="4" id="KW-0808">Transferase</keyword>
<keyword evidence="9" id="KW-1133">Transmembrane helix</keyword>
<dbReference type="EMBL" id="BAABJQ010000047">
    <property type="protein sequence ID" value="GAA5201039.1"/>
    <property type="molecule type" value="Genomic_DNA"/>
</dbReference>
<organism evidence="11 12">
    <name type="scientific">Rugosimonospora acidiphila</name>
    <dbReference type="NCBI Taxonomy" id="556531"/>
    <lineage>
        <taxon>Bacteria</taxon>
        <taxon>Bacillati</taxon>
        <taxon>Actinomycetota</taxon>
        <taxon>Actinomycetes</taxon>
        <taxon>Micromonosporales</taxon>
        <taxon>Micromonosporaceae</taxon>
        <taxon>Rugosimonospora</taxon>
    </lineage>
</organism>
<name>A0ABP9SQW0_9ACTN</name>
<dbReference type="InterPro" id="IPR036890">
    <property type="entry name" value="HATPase_C_sf"/>
</dbReference>
<comment type="catalytic activity">
    <reaction evidence="1">
        <text>ATP + protein L-histidine = ADP + protein N-phospho-L-histidine.</text>
        <dbReference type="EC" id="2.7.13.3"/>
    </reaction>
</comment>
<dbReference type="Pfam" id="PF07730">
    <property type="entry name" value="HisKA_3"/>
    <property type="match status" value="1"/>
</dbReference>
<evidence type="ECO:0000256" key="2">
    <source>
        <dbReference type="ARBA" id="ARBA00012438"/>
    </source>
</evidence>
<reference evidence="12" key="1">
    <citation type="journal article" date="2019" name="Int. J. Syst. Evol. Microbiol.">
        <title>The Global Catalogue of Microorganisms (GCM) 10K type strain sequencing project: providing services to taxonomists for standard genome sequencing and annotation.</title>
        <authorList>
            <consortium name="The Broad Institute Genomics Platform"/>
            <consortium name="The Broad Institute Genome Sequencing Center for Infectious Disease"/>
            <person name="Wu L."/>
            <person name="Ma J."/>
        </authorList>
    </citation>
    <scope>NUCLEOTIDE SEQUENCE [LARGE SCALE GENOMIC DNA]</scope>
    <source>
        <strain evidence="12">JCM 18304</strain>
    </source>
</reference>
<protein>
    <recommendedName>
        <fullName evidence="2">histidine kinase</fullName>
        <ecNumber evidence="2">2.7.13.3</ecNumber>
    </recommendedName>
</protein>
<feature type="transmembrane region" description="Helical" evidence="9">
    <location>
        <begin position="55"/>
        <end position="74"/>
    </location>
</feature>
<dbReference type="CDD" id="cd16917">
    <property type="entry name" value="HATPase_UhpB-NarQ-NarX-like"/>
    <property type="match status" value="1"/>
</dbReference>
<evidence type="ECO:0000313" key="11">
    <source>
        <dbReference type="EMBL" id="GAA5201039.1"/>
    </source>
</evidence>
<evidence type="ECO:0000259" key="10">
    <source>
        <dbReference type="SMART" id="SM00387"/>
    </source>
</evidence>
<dbReference type="RefSeq" id="WP_345638840.1">
    <property type="nucleotide sequence ID" value="NZ_BAABJQ010000047.1"/>
</dbReference>
<keyword evidence="7" id="KW-0067">ATP-binding</keyword>
<dbReference type="Gene3D" id="1.20.5.1930">
    <property type="match status" value="1"/>
</dbReference>
<feature type="transmembrane region" description="Helical" evidence="9">
    <location>
        <begin position="177"/>
        <end position="197"/>
    </location>
</feature>
<evidence type="ECO:0000256" key="6">
    <source>
        <dbReference type="ARBA" id="ARBA00022777"/>
    </source>
</evidence>
<evidence type="ECO:0000256" key="4">
    <source>
        <dbReference type="ARBA" id="ARBA00022679"/>
    </source>
</evidence>
<evidence type="ECO:0000256" key="3">
    <source>
        <dbReference type="ARBA" id="ARBA00022553"/>
    </source>
</evidence>
<dbReference type="InterPro" id="IPR003594">
    <property type="entry name" value="HATPase_dom"/>
</dbReference>
<sequence length="445" mass="48147">MGVSAVSPRERGPARLRMMTMTHVRAWPGAAGLALWTLAKLAITALPLFLLWPQYLAGAGTTVLLALPAGRLAATATRRWTAIRGGEEVIAPYLPLPRMEETANGWWWNGYDFHKAKLVALAQRRTRWFFTDPAMWRDLLYLFLDPFVGAVIFLLPIGTLGYAAYLLVRLPDRPLGAAVFTGVAILLLAFAGFRSAVPATSWYRQWVRWSLGQSRRAKLAHSVERLSAQRGEAIDAQAAELRRIERDLHDGAQVRLVSIGMTLDAVESLVRTDPDAALEMLARVRGLAVAALQELRELVHGIHPPILAERGLSGAVQALAYDLPIATTVRVKINGHVPQAVESTVYLVTSELLTNVVKHARARHASVSVVSEGSDLRIDVTDDGVGGADPTRGSGLRGVQRRLAVFDGVLDCDSPLGGPTSVRVLIPDAMPATGLARPSGGSEAQ</sequence>
<dbReference type="Proteomes" id="UP001501570">
    <property type="component" value="Unassembled WGS sequence"/>
</dbReference>
<keyword evidence="9" id="KW-0472">Membrane</keyword>
<dbReference type="PANTHER" id="PTHR24421">
    <property type="entry name" value="NITRATE/NITRITE SENSOR PROTEIN NARX-RELATED"/>
    <property type="match status" value="1"/>
</dbReference>
<dbReference type="SMART" id="SM00387">
    <property type="entry name" value="HATPase_c"/>
    <property type="match status" value="1"/>
</dbReference>
<dbReference type="InterPro" id="IPR011712">
    <property type="entry name" value="Sig_transdc_His_kin_sub3_dim/P"/>
</dbReference>
<keyword evidence="9" id="KW-0812">Transmembrane</keyword>
<gene>
    <name evidence="11" type="ORF">GCM10023322_80250</name>
</gene>
<feature type="transmembrane region" description="Helical" evidence="9">
    <location>
        <begin position="139"/>
        <end position="165"/>
    </location>
</feature>
<keyword evidence="5" id="KW-0547">Nucleotide-binding</keyword>
<feature type="transmembrane region" description="Helical" evidence="9">
    <location>
        <begin position="26"/>
        <end position="49"/>
    </location>
</feature>
<keyword evidence="6" id="KW-0418">Kinase</keyword>
<dbReference type="Gene3D" id="3.30.565.10">
    <property type="entry name" value="Histidine kinase-like ATPase, C-terminal domain"/>
    <property type="match status" value="1"/>
</dbReference>
<evidence type="ECO:0000256" key="9">
    <source>
        <dbReference type="SAM" id="Phobius"/>
    </source>
</evidence>
<accession>A0ABP9SQW0</accession>
<comment type="caution">
    <text evidence="11">The sequence shown here is derived from an EMBL/GenBank/DDBJ whole genome shotgun (WGS) entry which is preliminary data.</text>
</comment>
<dbReference type="EC" id="2.7.13.3" evidence="2"/>
<feature type="domain" description="Histidine kinase/HSP90-like ATPase" evidence="10">
    <location>
        <begin position="340"/>
        <end position="430"/>
    </location>
</feature>
<proteinExistence type="predicted"/>
<evidence type="ECO:0000256" key="7">
    <source>
        <dbReference type="ARBA" id="ARBA00022840"/>
    </source>
</evidence>
<evidence type="ECO:0000256" key="5">
    <source>
        <dbReference type="ARBA" id="ARBA00022741"/>
    </source>
</evidence>